<proteinExistence type="predicted"/>
<reference evidence="1 2" key="1">
    <citation type="submission" date="2019-10" db="EMBL/GenBank/DDBJ databases">
        <title>Draft whole-genome sequence of the purple nonsulfur photosynthetic bacterium Roseospira navarrensis DSM 15114.</title>
        <authorList>
            <person name="Kyndt J.A."/>
            <person name="Meyer T.E."/>
        </authorList>
    </citation>
    <scope>NUCLEOTIDE SEQUENCE [LARGE SCALE GENOMIC DNA]</scope>
    <source>
        <strain evidence="1 2">DSM 15114</strain>
    </source>
</reference>
<gene>
    <name evidence="1" type="ORF">GHC57_07935</name>
</gene>
<evidence type="ECO:0000313" key="2">
    <source>
        <dbReference type="Proteomes" id="UP000434582"/>
    </source>
</evidence>
<protein>
    <submittedName>
        <fullName evidence="1">2OG-Fe(II) oxygenase</fullName>
    </submittedName>
</protein>
<dbReference type="OrthoDB" id="7157988at2"/>
<comment type="caution">
    <text evidence="1">The sequence shown here is derived from an EMBL/GenBank/DDBJ whole genome shotgun (WGS) entry which is preliminary data.</text>
</comment>
<dbReference type="AlphaFoldDB" id="A0A7X2D2N0"/>
<sequence>MPPVTASDPVRETFRSALARADRRTDPFGHWLLDRPWPDAVAQQMEALPIAVSDMTYRLGRREENNAARAYFDPAQQARLPACRAVAEALQDPRTIAAIEALCDVDLTGSYLRIEYAQDTEGFWLEPHTDIGVKRFTLLAPLTSGPEAADWGTDFYAGPDQPAQRQPFRANTALIFVPSESTWHGFEARPITGVRRSLIINYVGPEWRARHELCFPDQPIG</sequence>
<evidence type="ECO:0000313" key="1">
    <source>
        <dbReference type="EMBL" id="MQX36444.1"/>
    </source>
</evidence>
<dbReference type="EMBL" id="WIVE01000019">
    <property type="protein sequence ID" value="MQX36444.1"/>
    <property type="molecule type" value="Genomic_DNA"/>
</dbReference>
<dbReference type="Gene3D" id="2.60.120.620">
    <property type="entry name" value="q2cbj1_9rhob like domain"/>
    <property type="match status" value="1"/>
</dbReference>
<name>A0A7X2D2N0_9PROT</name>
<dbReference type="Proteomes" id="UP000434582">
    <property type="component" value="Unassembled WGS sequence"/>
</dbReference>
<accession>A0A7X2D2N0</accession>
<keyword evidence="2" id="KW-1185">Reference proteome</keyword>
<organism evidence="1 2">
    <name type="scientific">Roseospira navarrensis</name>
    <dbReference type="NCBI Taxonomy" id="140058"/>
    <lineage>
        <taxon>Bacteria</taxon>
        <taxon>Pseudomonadati</taxon>
        <taxon>Pseudomonadota</taxon>
        <taxon>Alphaproteobacteria</taxon>
        <taxon>Rhodospirillales</taxon>
        <taxon>Rhodospirillaceae</taxon>
        <taxon>Roseospira</taxon>
    </lineage>
</organism>